<dbReference type="Pfam" id="PF12854">
    <property type="entry name" value="PPR_1"/>
    <property type="match status" value="1"/>
</dbReference>
<gene>
    <name evidence="3" type="ORF">RJ639_005336</name>
</gene>
<feature type="repeat" description="PPR" evidence="2">
    <location>
        <begin position="256"/>
        <end position="290"/>
    </location>
</feature>
<feature type="repeat" description="PPR" evidence="2">
    <location>
        <begin position="291"/>
        <end position="325"/>
    </location>
</feature>
<keyword evidence="1" id="KW-0677">Repeat</keyword>
<evidence type="ECO:0000313" key="4">
    <source>
        <dbReference type="Proteomes" id="UP001188597"/>
    </source>
</evidence>
<organism evidence="3 4">
    <name type="scientific">Escallonia herrerae</name>
    <dbReference type="NCBI Taxonomy" id="1293975"/>
    <lineage>
        <taxon>Eukaryota</taxon>
        <taxon>Viridiplantae</taxon>
        <taxon>Streptophyta</taxon>
        <taxon>Embryophyta</taxon>
        <taxon>Tracheophyta</taxon>
        <taxon>Spermatophyta</taxon>
        <taxon>Magnoliopsida</taxon>
        <taxon>eudicotyledons</taxon>
        <taxon>Gunneridae</taxon>
        <taxon>Pentapetalae</taxon>
        <taxon>asterids</taxon>
        <taxon>campanulids</taxon>
        <taxon>Escalloniales</taxon>
        <taxon>Escalloniaceae</taxon>
        <taxon>Escallonia</taxon>
    </lineage>
</organism>
<feature type="repeat" description="PPR" evidence="2">
    <location>
        <begin position="326"/>
        <end position="360"/>
    </location>
</feature>
<dbReference type="PROSITE" id="PS51375">
    <property type="entry name" value="PPR"/>
    <property type="match status" value="6"/>
</dbReference>
<dbReference type="GO" id="GO:0003729">
    <property type="term" value="F:mRNA binding"/>
    <property type="evidence" value="ECO:0007669"/>
    <property type="project" value="TreeGrafter"/>
</dbReference>
<dbReference type="PANTHER" id="PTHR47932:SF62">
    <property type="entry name" value="EXPRESSED PROTEIN"/>
    <property type="match status" value="1"/>
</dbReference>
<dbReference type="Proteomes" id="UP001188597">
    <property type="component" value="Unassembled WGS sequence"/>
</dbReference>
<accession>A0AA88VWX9</accession>
<dbReference type="PANTHER" id="PTHR47932">
    <property type="entry name" value="ATPASE EXPRESSION PROTEIN 3"/>
    <property type="match status" value="1"/>
</dbReference>
<protein>
    <recommendedName>
        <fullName evidence="5">Pentatricopeptide repeat-containing protein</fullName>
    </recommendedName>
</protein>
<dbReference type="EMBL" id="JAVXUP010001033">
    <property type="protein sequence ID" value="KAK3016971.1"/>
    <property type="molecule type" value="Genomic_DNA"/>
</dbReference>
<keyword evidence="4" id="KW-1185">Reference proteome</keyword>
<evidence type="ECO:0000313" key="3">
    <source>
        <dbReference type="EMBL" id="KAK3016971.1"/>
    </source>
</evidence>
<feature type="repeat" description="PPR" evidence="2">
    <location>
        <begin position="150"/>
        <end position="184"/>
    </location>
</feature>
<evidence type="ECO:0000256" key="1">
    <source>
        <dbReference type="ARBA" id="ARBA00022737"/>
    </source>
</evidence>
<dbReference type="NCBIfam" id="TIGR00756">
    <property type="entry name" value="PPR"/>
    <property type="match status" value="7"/>
</dbReference>
<feature type="repeat" description="PPR" evidence="2">
    <location>
        <begin position="361"/>
        <end position="395"/>
    </location>
</feature>
<feature type="repeat" description="PPR" evidence="2">
    <location>
        <begin position="221"/>
        <end position="255"/>
    </location>
</feature>
<evidence type="ECO:0000256" key="2">
    <source>
        <dbReference type="PROSITE-ProRule" id="PRU00708"/>
    </source>
</evidence>
<sequence>MEKLKKVSAYKLASLLRLQQDPKLALQLFLNPNPPDPSPKPFQHSPKSYDVILTKLGRAKLFDEMETVLHHLKQETHIAPKEIIFCNVITYYARARLPDNALQTFHRIPTFRCRRTVKSFNTMLNALLICKEFEKLKEFFLDLENYACPDACTYNVMINACCLCGDVGYARKMFDEMLIKGIEPNGVTFGTLVNGLCANSMLEEACRLKDDMVRVYRVKPDGFIYVSLIKGLCRVNEVDLALKLKEEMLESKVEMDSAVYSTLISALFKVGRRGEVSSMLEEMKRNGCKPNTITYNAIIFGLCNEKDFDSAFGVLNEMEVSECKPDVISYNVIIGALCREGKLREANDLFEDMPRRRCAPDVVSYRTLLDGLSDGMQFKEAALILDEMLFKGYVPRAVSINNYVAGLLREGETSLLWTVLDSLAGGNCIDIDTWRMVVSMVSDKDKLPKPCEFVDALIMEQNDGS</sequence>
<dbReference type="Gene3D" id="1.25.40.10">
    <property type="entry name" value="Tetratricopeptide repeat domain"/>
    <property type="match status" value="5"/>
</dbReference>
<reference evidence="3" key="1">
    <citation type="submission" date="2022-12" db="EMBL/GenBank/DDBJ databases">
        <title>Draft genome assemblies for two species of Escallonia (Escalloniales).</title>
        <authorList>
            <person name="Chanderbali A."/>
            <person name="Dervinis C."/>
            <person name="Anghel I."/>
            <person name="Soltis D."/>
            <person name="Soltis P."/>
            <person name="Zapata F."/>
        </authorList>
    </citation>
    <scope>NUCLEOTIDE SEQUENCE</scope>
    <source>
        <strain evidence="3">UCBG64.0493</strain>
        <tissue evidence="3">Leaf</tissue>
    </source>
</reference>
<dbReference type="InterPro" id="IPR002885">
    <property type="entry name" value="PPR_rpt"/>
</dbReference>
<dbReference type="AlphaFoldDB" id="A0AA88VWX9"/>
<dbReference type="InterPro" id="IPR011990">
    <property type="entry name" value="TPR-like_helical_dom_sf"/>
</dbReference>
<proteinExistence type="predicted"/>
<dbReference type="Pfam" id="PF13041">
    <property type="entry name" value="PPR_2"/>
    <property type="match status" value="3"/>
</dbReference>
<evidence type="ECO:0008006" key="5">
    <source>
        <dbReference type="Google" id="ProtNLM"/>
    </source>
</evidence>
<name>A0AA88VWX9_9ASTE</name>
<comment type="caution">
    <text evidence="3">The sequence shown here is derived from an EMBL/GenBank/DDBJ whole genome shotgun (WGS) entry which is preliminary data.</text>
</comment>